<dbReference type="HOGENOM" id="CLU_051720_0_1_1"/>
<protein>
    <recommendedName>
        <fullName evidence="3">F-box domain-containing protein</fullName>
    </recommendedName>
</protein>
<evidence type="ECO:0000313" key="1">
    <source>
        <dbReference type="EMBL" id="KDR67822.1"/>
    </source>
</evidence>
<reference evidence="2" key="1">
    <citation type="journal article" date="2014" name="Proc. Natl. Acad. Sci. U.S.A.">
        <title>Extensive sampling of basidiomycete genomes demonstrates inadequacy of the white-rot/brown-rot paradigm for wood decay fungi.</title>
        <authorList>
            <person name="Riley R."/>
            <person name="Salamov A.A."/>
            <person name="Brown D.W."/>
            <person name="Nagy L.G."/>
            <person name="Floudas D."/>
            <person name="Held B.W."/>
            <person name="Levasseur A."/>
            <person name="Lombard V."/>
            <person name="Morin E."/>
            <person name="Otillar R."/>
            <person name="Lindquist E.A."/>
            <person name="Sun H."/>
            <person name="LaButti K.M."/>
            <person name="Schmutz J."/>
            <person name="Jabbour D."/>
            <person name="Luo H."/>
            <person name="Baker S.E."/>
            <person name="Pisabarro A.G."/>
            <person name="Walton J.D."/>
            <person name="Blanchette R.A."/>
            <person name="Henrissat B."/>
            <person name="Martin F."/>
            <person name="Cullen D."/>
            <person name="Hibbett D.S."/>
            <person name="Grigoriev I.V."/>
        </authorList>
    </citation>
    <scope>NUCLEOTIDE SEQUENCE [LARGE SCALE GENOMIC DNA]</scope>
    <source>
        <strain evidence="2">CBS 339.88</strain>
    </source>
</reference>
<dbReference type="Proteomes" id="UP000027222">
    <property type="component" value="Unassembled WGS sequence"/>
</dbReference>
<sequence length="284" mass="32739">MSDIDNLQPLHSSNVPDPVLPVELEREIFEFAAANSLSCAATLSLVAQRVREWMEPFLYDVLVLKRRLTNPPKYPPLYEPITKEKLPRFKRATLHARHVLLQNVPQTVAEDVLRGCLHVVNLALWDTKPHSLFSIIKSLPIQRLSIEVDILSPLSDPFKFDHTTFPCLTHLDAIVHWEENCEWDEWENLALLPNLTHVAFEYPTPGLIENILTKCKKIRVFVAFYRGNSRPTLMIEDDRIVETRTMIDYDEDWQHGADGGEYFWSIADDTVATRQRERGTKGNA</sequence>
<organism evidence="1 2">
    <name type="scientific">Galerina marginata (strain CBS 339.88)</name>
    <dbReference type="NCBI Taxonomy" id="685588"/>
    <lineage>
        <taxon>Eukaryota</taxon>
        <taxon>Fungi</taxon>
        <taxon>Dikarya</taxon>
        <taxon>Basidiomycota</taxon>
        <taxon>Agaricomycotina</taxon>
        <taxon>Agaricomycetes</taxon>
        <taxon>Agaricomycetidae</taxon>
        <taxon>Agaricales</taxon>
        <taxon>Agaricineae</taxon>
        <taxon>Strophariaceae</taxon>
        <taxon>Galerina</taxon>
    </lineage>
</organism>
<dbReference type="EMBL" id="KL142412">
    <property type="protein sequence ID" value="KDR67822.1"/>
    <property type="molecule type" value="Genomic_DNA"/>
</dbReference>
<dbReference type="OrthoDB" id="3145912at2759"/>
<proteinExistence type="predicted"/>
<name>A0A067SCW5_GALM3</name>
<accession>A0A067SCW5</accession>
<keyword evidence="2" id="KW-1185">Reference proteome</keyword>
<evidence type="ECO:0008006" key="3">
    <source>
        <dbReference type="Google" id="ProtNLM"/>
    </source>
</evidence>
<evidence type="ECO:0000313" key="2">
    <source>
        <dbReference type="Proteomes" id="UP000027222"/>
    </source>
</evidence>
<dbReference type="AlphaFoldDB" id="A0A067SCW5"/>
<gene>
    <name evidence="1" type="ORF">GALMADRAFT_257675</name>
</gene>